<dbReference type="KEGG" id="aco:Amico_0819"/>
<dbReference type="PANTHER" id="PTHR21015:SF22">
    <property type="entry name" value="GLYCOSYLTRANSFERASE"/>
    <property type="match status" value="1"/>
</dbReference>
<evidence type="ECO:0000259" key="4">
    <source>
        <dbReference type="Pfam" id="PF04101"/>
    </source>
</evidence>
<dbReference type="RefSeq" id="WP_013048218.1">
    <property type="nucleotide sequence ID" value="NC_014011.1"/>
</dbReference>
<keyword evidence="2 5" id="KW-0808">Transferase</keyword>
<dbReference type="CAZy" id="GT28">
    <property type="family name" value="Glycosyltransferase Family 28"/>
</dbReference>
<dbReference type="AlphaFoldDB" id="D5EEH0"/>
<evidence type="ECO:0000313" key="6">
    <source>
        <dbReference type="Proteomes" id="UP000002366"/>
    </source>
</evidence>
<dbReference type="EMBL" id="CP001997">
    <property type="protein sequence ID" value="ADE56952.1"/>
    <property type="molecule type" value="Genomic_DNA"/>
</dbReference>
<keyword evidence="1 5" id="KW-0328">Glycosyltransferase</keyword>
<dbReference type="GO" id="GO:0016758">
    <property type="term" value="F:hexosyltransferase activity"/>
    <property type="evidence" value="ECO:0007669"/>
    <property type="project" value="InterPro"/>
</dbReference>
<dbReference type="Proteomes" id="UP000002366">
    <property type="component" value="Chromosome"/>
</dbReference>
<dbReference type="eggNOG" id="COG0707">
    <property type="taxonomic scope" value="Bacteria"/>
</dbReference>
<dbReference type="PANTHER" id="PTHR21015">
    <property type="entry name" value="UDP-N-ACETYLGLUCOSAMINE--N-ACETYLMURAMYL-(PENTAPEPTIDE) PYROPHOSPHORYL-UNDECAPRENOL N-ACETYLGLUCOSAMINE TRANSFERASE 1"/>
    <property type="match status" value="1"/>
</dbReference>
<evidence type="ECO:0000259" key="3">
    <source>
        <dbReference type="Pfam" id="PF03033"/>
    </source>
</evidence>
<dbReference type="HOGENOM" id="CLU_037404_2_1_0"/>
<organism evidence="5 6">
    <name type="scientific">Aminobacterium colombiense (strain DSM 12261 / ALA-1)</name>
    <dbReference type="NCBI Taxonomy" id="572547"/>
    <lineage>
        <taxon>Bacteria</taxon>
        <taxon>Thermotogati</taxon>
        <taxon>Synergistota</taxon>
        <taxon>Synergistia</taxon>
        <taxon>Synergistales</taxon>
        <taxon>Aminobacteriaceae</taxon>
        <taxon>Aminobacterium</taxon>
    </lineage>
</organism>
<evidence type="ECO:0000256" key="2">
    <source>
        <dbReference type="ARBA" id="ARBA00022679"/>
    </source>
</evidence>
<proteinExistence type="predicted"/>
<accession>D5EEH0</accession>
<evidence type="ECO:0000256" key="1">
    <source>
        <dbReference type="ARBA" id="ARBA00022676"/>
    </source>
</evidence>
<evidence type="ECO:0000313" key="5">
    <source>
        <dbReference type="EMBL" id="ADE56952.1"/>
    </source>
</evidence>
<dbReference type="Pfam" id="PF03033">
    <property type="entry name" value="Glyco_transf_28"/>
    <property type="match status" value="1"/>
</dbReference>
<reference evidence="5 6" key="1">
    <citation type="journal article" date="2010" name="Stand. Genomic Sci.">
        <title>Complete genome sequence of Aminobacterium colombiense type strain (ALA-1).</title>
        <authorList>
            <person name="Chertkov O."/>
            <person name="Sikorski J."/>
            <person name="Brambilla E."/>
            <person name="Lapidus A."/>
            <person name="Copeland A."/>
            <person name="Glavina Del Rio T."/>
            <person name="Nolan M."/>
            <person name="Lucas S."/>
            <person name="Tice H."/>
            <person name="Cheng J.F."/>
            <person name="Han C."/>
            <person name="Detter J.C."/>
            <person name="Bruce D."/>
            <person name="Tapia R."/>
            <person name="Goodwin L."/>
            <person name="Pitluck S."/>
            <person name="Liolios K."/>
            <person name="Ivanova N."/>
            <person name="Mavromatis K."/>
            <person name="Ovchinnikova G."/>
            <person name="Pati A."/>
            <person name="Chen A."/>
            <person name="Palaniappan K."/>
            <person name="Land M."/>
            <person name="Hauser L."/>
            <person name="Chang Y.J."/>
            <person name="Jeffries C.D."/>
            <person name="Spring S."/>
            <person name="Rohde M."/>
            <person name="Goker M."/>
            <person name="Bristow J."/>
            <person name="Eisen J.A."/>
            <person name="Markowitz V."/>
            <person name="Hugenholtz P."/>
            <person name="Kyrpides N.C."/>
            <person name="Klenk H.P."/>
        </authorList>
    </citation>
    <scope>NUCLEOTIDE SEQUENCE [LARGE SCALE GENOMIC DNA]</scope>
    <source>
        <strain evidence="6">DSM 12261 / ALA-1</strain>
    </source>
</reference>
<dbReference type="InterPro" id="IPR007235">
    <property type="entry name" value="Glyco_trans_28_C"/>
</dbReference>
<sequence>MKKLFFVAGGTGGHIFPAISLGQWIEEREMKNVKIEYICGSRPLEWEIFSQNNIAPTVLPIEGSPLGVLKAGKVIRRLGSLFSAFLQSVSLIREDRPDVCVLFGGYVSFPPMLACLLHRIPLVIHEQNSVAGKVTRLAKKFGIPVLSGWQECRPLEKDQFNYVGIPIRKFKKVDRIEAWGKLYTGVDFPKGAIVGVLSGSLTSSPLFKTICELASAPDLKNVTFLVVGGKGRCPDINTLIAVERQWDMSIIYSVVDAVIARAGASTLSELMVLNIPSLIVPWRGASDGHQVRNAVLFEKETMGNFVWDEQASVFELKHHLIDCVSKVDNGTKLDERSQRGFEDRSCERIWDVLISLMRRESL</sequence>
<protein>
    <submittedName>
        <fullName evidence="5">Undecaprenyldiphospho-muramoylpentapeptidebeta-N-acetylglucosaminyltransferase</fullName>
        <ecNumber evidence="5">2.4.1.227</ecNumber>
    </submittedName>
</protein>
<dbReference type="GO" id="GO:1901137">
    <property type="term" value="P:carbohydrate derivative biosynthetic process"/>
    <property type="evidence" value="ECO:0007669"/>
    <property type="project" value="UniProtKB-ARBA"/>
</dbReference>
<dbReference type="CDD" id="cd03785">
    <property type="entry name" value="GT28_MurG"/>
    <property type="match status" value="1"/>
</dbReference>
<dbReference type="OrthoDB" id="9808936at2"/>
<dbReference type="Pfam" id="PF04101">
    <property type="entry name" value="Glyco_tran_28_C"/>
    <property type="match status" value="1"/>
</dbReference>
<dbReference type="SUPFAM" id="SSF53756">
    <property type="entry name" value="UDP-Glycosyltransferase/glycogen phosphorylase"/>
    <property type="match status" value="1"/>
</dbReference>
<feature type="domain" description="Glycosyl transferase family 28 C-terminal" evidence="4">
    <location>
        <begin position="247"/>
        <end position="329"/>
    </location>
</feature>
<dbReference type="Gene3D" id="3.40.50.2000">
    <property type="entry name" value="Glycogen Phosphorylase B"/>
    <property type="match status" value="2"/>
</dbReference>
<dbReference type="STRING" id="572547.Amico_0819"/>
<dbReference type="InterPro" id="IPR004276">
    <property type="entry name" value="GlycoTrans_28_N"/>
</dbReference>
<keyword evidence="6" id="KW-1185">Reference proteome</keyword>
<feature type="domain" description="Glycosyltransferase family 28 N-terminal" evidence="3">
    <location>
        <begin position="5"/>
        <end position="141"/>
    </location>
</feature>
<gene>
    <name evidence="5" type="ordered locus">Amico_0819</name>
</gene>
<name>D5EEH0_AMICL</name>
<dbReference type="EC" id="2.4.1.227" evidence="5"/>
<dbReference type="GO" id="GO:0005975">
    <property type="term" value="P:carbohydrate metabolic process"/>
    <property type="evidence" value="ECO:0007669"/>
    <property type="project" value="InterPro"/>
</dbReference>